<dbReference type="InterPro" id="IPR011009">
    <property type="entry name" value="Kinase-like_dom_sf"/>
</dbReference>
<feature type="binding site" evidence="10">
    <location>
        <position position="83"/>
    </location>
    <ligand>
        <name>ATP</name>
        <dbReference type="ChEBI" id="CHEBI:30616"/>
    </ligand>
</feature>
<dbReference type="GO" id="GO:0007283">
    <property type="term" value="P:spermatogenesis"/>
    <property type="evidence" value="ECO:0007669"/>
    <property type="project" value="UniProtKB-KW"/>
</dbReference>
<feature type="chain" id="PRO_5044888546" description="Protein kinase domain-containing protein" evidence="11">
    <location>
        <begin position="24"/>
        <end position="325"/>
    </location>
</feature>
<keyword evidence="4" id="KW-0479">Metal-binding</keyword>
<evidence type="ECO:0000256" key="5">
    <source>
        <dbReference type="ARBA" id="ARBA00022741"/>
    </source>
</evidence>
<sequence>MNHVKKAKHTLVFICFLHFSVSSFILNQTEESMDCVEEARLDLSKVLVENGYDLCDARLLGRGRYSDVCEGIQINSHMKVAIKVVDKRKVPHVYRSKFLPREISCWRRLRHINIVTLIAVIESRHFVVMVMELSEKGDLLTWVQKNGPQSEKVAATWMKQVMSAVCYMHTHSIAHRDLKMENALLFTNDKVKIADFGFTRRATVNDLSFSFCGSKSYSAPEILLGDAYSPFKADIWAIGVMTFVAITNRMPFSERNVTNEQLVRSQFHRKYRQCYPNELSISSDCRDAIDILLTFNYARRPNIREAMSIPWFSRSERVEMKAPNR</sequence>
<dbReference type="AlphaFoldDB" id="A0ABD6EJJ8"/>
<dbReference type="Proteomes" id="UP001608902">
    <property type="component" value="Unassembled WGS sequence"/>
</dbReference>
<organism evidence="13 14">
    <name type="scientific">Gnathostoma spinigerum</name>
    <dbReference type="NCBI Taxonomy" id="75299"/>
    <lineage>
        <taxon>Eukaryota</taxon>
        <taxon>Metazoa</taxon>
        <taxon>Ecdysozoa</taxon>
        <taxon>Nematoda</taxon>
        <taxon>Chromadorea</taxon>
        <taxon>Rhabditida</taxon>
        <taxon>Spirurina</taxon>
        <taxon>Gnathostomatomorpha</taxon>
        <taxon>Gnathostomatoidea</taxon>
        <taxon>Gnathostomatidae</taxon>
        <taxon>Gnathostoma</taxon>
    </lineage>
</organism>
<dbReference type="SUPFAM" id="SSF56112">
    <property type="entry name" value="Protein kinase-like (PK-like)"/>
    <property type="match status" value="1"/>
</dbReference>
<name>A0ABD6EJJ8_9BILA</name>
<accession>A0ABD6EJJ8</accession>
<evidence type="ECO:0000256" key="7">
    <source>
        <dbReference type="ARBA" id="ARBA00022840"/>
    </source>
</evidence>
<dbReference type="GO" id="GO:0046872">
    <property type="term" value="F:metal ion binding"/>
    <property type="evidence" value="ECO:0007669"/>
    <property type="project" value="UniProtKB-KW"/>
</dbReference>
<feature type="signal peptide" evidence="11">
    <location>
        <begin position="1"/>
        <end position="23"/>
    </location>
</feature>
<evidence type="ECO:0000313" key="13">
    <source>
        <dbReference type="EMBL" id="MFH4976455.1"/>
    </source>
</evidence>
<dbReference type="GO" id="GO:0004674">
    <property type="term" value="F:protein serine/threonine kinase activity"/>
    <property type="evidence" value="ECO:0007669"/>
    <property type="project" value="UniProtKB-ARBA"/>
</dbReference>
<keyword evidence="5 10" id="KW-0547">Nucleotide-binding</keyword>
<evidence type="ECO:0000256" key="3">
    <source>
        <dbReference type="ARBA" id="ARBA00022553"/>
    </source>
</evidence>
<reference evidence="13 14" key="1">
    <citation type="submission" date="2024-08" db="EMBL/GenBank/DDBJ databases">
        <title>Gnathostoma spinigerum genome.</title>
        <authorList>
            <person name="Gonzalez-Bertolin B."/>
            <person name="Monzon S."/>
            <person name="Zaballos A."/>
            <person name="Jimenez P."/>
            <person name="Dekumyoy P."/>
            <person name="Varona S."/>
            <person name="Cuesta I."/>
            <person name="Sumanam S."/>
            <person name="Adisakwattana P."/>
            <person name="Gasser R.B."/>
            <person name="Hernandez-Gonzalez A."/>
            <person name="Young N.D."/>
            <person name="Perteguer M.J."/>
        </authorList>
    </citation>
    <scope>NUCLEOTIDE SEQUENCE [LARGE SCALE GENOMIC DNA]</scope>
    <source>
        <strain evidence="13">AL3</strain>
        <tissue evidence="13">Liver</tissue>
    </source>
</reference>
<comment type="cofactor">
    <cofactor evidence="1">
        <name>Mg(2+)</name>
        <dbReference type="ChEBI" id="CHEBI:18420"/>
    </cofactor>
</comment>
<dbReference type="PANTHER" id="PTHR24346">
    <property type="entry name" value="MAP/MICROTUBULE AFFINITY-REGULATING KINASE"/>
    <property type="match status" value="1"/>
</dbReference>
<evidence type="ECO:0000259" key="12">
    <source>
        <dbReference type="PROSITE" id="PS50011"/>
    </source>
</evidence>
<evidence type="ECO:0000256" key="6">
    <source>
        <dbReference type="ARBA" id="ARBA00022782"/>
    </source>
</evidence>
<evidence type="ECO:0000256" key="11">
    <source>
        <dbReference type="SAM" id="SignalP"/>
    </source>
</evidence>
<dbReference type="EMBL" id="JBGFUD010001567">
    <property type="protein sequence ID" value="MFH4976455.1"/>
    <property type="molecule type" value="Genomic_DNA"/>
</dbReference>
<protein>
    <recommendedName>
        <fullName evidence="12">Protein kinase domain-containing protein</fullName>
    </recommendedName>
</protein>
<keyword evidence="8" id="KW-0460">Magnesium</keyword>
<dbReference type="PANTHER" id="PTHR24346:SF102">
    <property type="entry name" value="TESTIS-SPECIFIC SERINE_THREONINE-PROTEIN KINASE 1"/>
    <property type="match status" value="1"/>
</dbReference>
<evidence type="ECO:0000256" key="10">
    <source>
        <dbReference type="PROSITE-ProRule" id="PRU10141"/>
    </source>
</evidence>
<dbReference type="PROSITE" id="PS00107">
    <property type="entry name" value="PROTEIN_KINASE_ATP"/>
    <property type="match status" value="1"/>
</dbReference>
<dbReference type="SMART" id="SM00220">
    <property type="entry name" value="S_TKc"/>
    <property type="match status" value="1"/>
</dbReference>
<evidence type="ECO:0000313" key="14">
    <source>
        <dbReference type="Proteomes" id="UP001608902"/>
    </source>
</evidence>
<feature type="domain" description="Protein kinase" evidence="12">
    <location>
        <begin position="54"/>
        <end position="312"/>
    </location>
</feature>
<keyword evidence="9" id="KW-0744">Spermatogenesis</keyword>
<keyword evidence="3" id="KW-0597">Phosphoprotein</keyword>
<keyword evidence="7 10" id="KW-0067">ATP-binding</keyword>
<keyword evidence="14" id="KW-1185">Reference proteome</keyword>
<evidence type="ECO:0000256" key="4">
    <source>
        <dbReference type="ARBA" id="ARBA00022723"/>
    </source>
</evidence>
<evidence type="ECO:0000256" key="9">
    <source>
        <dbReference type="ARBA" id="ARBA00022871"/>
    </source>
</evidence>
<dbReference type="GO" id="GO:0030154">
    <property type="term" value="P:cell differentiation"/>
    <property type="evidence" value="ECO:0007669"/>
    <property type="project" value="UniProtKB-KW"/>
</dbReference>
<dbReference type="InterPro" id="IPR017441">
    <property type="entry name" value="Protein_kinase_ATP_BS"/>
</dbReference>
<evidence type="ECO:0000256" key="8">
    <source>
        <dbReference type="ARBA" id="ARBA00022842"/>
    </source>
</evidence>
<dbReference type="PROSITE" id="PS50011">
    <property type="entry name" value="PROTEIN_KINASE_DOM"/>
    <property type="match status" value="1"/>
</dbReference>
<dbReference type="InterPro" id="IPR000719">
    <property type="entry name" value="Prot_kinase_dom"/>
</dbReference>
<evidence type="ECO:0000256" key="1">
    <source>
        <dbReference type="ARBA" id="ARBA00001946"/>
    </source>
</evidence>
<dbReference type="Gene3D" id="1.10.510.10">
    <property type="entry name" value="Transferase(Phosphotransferase) domain 1"/>
    <property type="match status" value="1"/>
</dbReference>
<comment type="caution">
    <text evidence="13">The sequence shown here is derived from an EMBL/GenBank/DDBJ whole genome shotgun (WGS) entry which is preliminary data.</text>
</comment>
<keyword evidence="11" id="KW-0732">Signal</keyword>
<evidence type="ECO:0000256" key="2">
    <source>
        <dbReference type="ARBA" id="ARBA00022473"/>
    </source>
</evidence>
<gene>
    <name evidence="13" type="ORF">AB6A40_003164</name>
</gene>
<dbReference type="FunFam" id="1.10.510.10:FF:000571">
    <property type="entry name" value="Maternal embryonic leucine zipper kinase"/>
    <property type="match status" value="1"/>
</dbReference>
<keyword evidence="6" id="KW-0221">Differentiation</keyword>
<proteinExistence type="predicted"/>
<dbReference type="GO" id="GO:0005524">
    <property type="term" value="F:ATP binding"/>
    <property type="evidence" value="ECO:0007669"/>
    <property type="project" value="UniProtKB-UniRule"/>
</dbReference>
<dbReference type="Pfam" id="PF00069">
    <property type="entry name" value="Pkinase"/>
    <property type="match status" value="1"/>
</dbReference>
<keyword evidence="2" id="KW-0217">Developmental protein</keyword>